<dbReference type="STRING" id="2017.SAMN05444320_102374"/>
<comment type="subcellular location">
    <subcellularLocation>
        <location evidence="1 9">Cell membrane</location>
        <topology evidence="1 9">Single-pass membrane protein</topology>
    </subcellularLocation>
</comment>
<feature type="compositionally biased region" description="Pro residues" evidence="10">
    <location>
        <begin position="65"/>
        <end position="74"/>
    </location>
</feature>
<accession>A0A1M4YJ34</accession>
<dbReference type="OrthoDB" id="5245163at2"/>
<feature type="region of interest" description="Disordered" evidence="10">
    <location>
        <begin position="42"/>
        <end position="102"/>
    </location>
</feature>
<evidence type="ECO:0000313" key="12">
    <source>
        <dbReference type="Proteomes" id="UP000184501"/>
    </source>
</evidence>
<protein>
    <recommendedName>
        <fullName evidence="9">Sec-independent protein translocase protein TatA</fullName>
    </recommendedName>
</protein>
<sequence length="102" mass="10574">MPSLGGWELLILVGVLVLLFGAKKLPDTARAVGRSMRIFKAETKGMRQDEEQAPAAPEQPAAPQSLPPAQPAQPAPQATSAPSVPAAAPAPAPAQPRNDVKH</sequence>
<feature type="compositionally biased region" description="Low complexity" evidence="10">
    <location>
        <begin position="75"/>
        <end position="87"/>
    </location>
</feature>
<evidence type="ECO:0000256" key="6">
    <source>
        <dbReference type="ARBA" id="ARBA00022989"/>
    </source>
</evidence>
<evidence type="ECO:0000256" key="3">
    <source>
        <dbReference type="ARBA" id="ARBA00022475"/>
    </source>
</evidence>
<evidence type="ECO:0000313" key="11">
    <source>
        <dbReference type="EMBL" id="SHF05648.1"/>
    </source>
</evidence>
<dbReference type="Proteomes" id="UP000184501">
    <property type="component" value="Unassembled WGS sequence"/>
</dbReference>
<reference evidence="11 12" key="1">
    <citation type="submission" date="2016-11" db="EMBL/GenBank/DDBJ databases">
        <authorList>
            <person name="Jaros S."/>
            <person name="Januszkiewicz K."/>
            <person name="Wedrychowicz H."/>
        </authorList>
    </citation>
    <scope>NUCLEOTIDE SEQUENCE [LARGE SCALE GENOMIC DNA]</scope>
    <source>
        <strain evidence="11 12">DSM 44523</strain>
    </source>
</reference>
<keyword evidence="2 9" id="KW-0813">Transport</keyword>
<evidence type="ECO:0000256" key="4">
    <source>
        <dbReference type="ARBA" id="ARBA00022692"/>
    </source>
</evidence>
<evidence type="ECO:0000256" key="5">
    <source>
        <dbReference type="ARBA" id="ARBA00022927"/>
    </source>
</evidence>
<dbReference type="HAMAP" id="MF_00236">
    <property type="entry name" value="TatA_E"/>
    <property type="match status" value="1"/>
</dbReference>
<keyword evidence="3 9" id="KW-1003">Cell membrane</keyword>
<dbReference type="Gene3D" id="1.20.5.3310">
    <property type="match status" value="1"/>
</dbReference>
<organism evidence="11 12">
    <name type="scientific">Streptoalloteichus hindustanus</name>
    <dbReference type="NCBI Taxonomy" id="2017"/>
    <lineage>
        <taxon>Bacteria</taxon>
        <taxon>Bacillati</taxon>
        <taxon>Actinomycetota</taxon>
        <taxon>Actinomycetes</taxon>
        <taxon>Pseudonocardiales</taxon>
        <taxon>Pseudonocardiaceae</taxon>
        <taxon>Streptoalloteichus</taxon>
    </lineage>
</organism>
<dbReference type="PANTHER" id="PTHR42982:SF8">
    <property type="entry name" value="SEC-INDEPENDENT PROTEIN TRANSLOCASE PROTEIN TATA"/>
    <property type="match status" value="1"/>
</dbReference>
<name>A0A1M4YJ34_STRHI</name>
<gene>
    <name evidence="9" type="primary">tatA</name>
    <name evidence="11" type="ORF">SAMN05444320_102374</name>
</gene>
<evidence type="ECO:0000256" key="9">
    <source>
        <dbReference type="HAMAP-Rule" id="MF_00236"/>
    </source>
</evidence>
<dbReference type="NCBIfam" id="TIGR01411">
    <property type="entry name" value="tatAE"/>
    <property type="match status" value="1"/>
</dbReference>
<dbReference type="GO" id="GO:0043953">
    <property type="term" value="P:protein transport by the Tat complex"/>
    <property type="evidence" value="ECO:0007669"/>
    <property type="project" value="UniProtKB-UniRule"/>
</dbReference>
<evidence type="ECO:0000256" key="8">
    <source>
        <dbReference type="ARBA" id="ARBA00023136"/>
    </source>
</evidence>
<dbReference type="GO" id="GO:0033281">
    <property type="term" value="C:TAT protein transport complex"/>
    <property type="evidence" value="ECO:0007669"/>
    <property type="project" value="UniProtKB-UniRule"/>
</dbReference>
<keyword evidence="4 9" id="KW-0812">Transmembrane</keyword>
<evidence type="ECO:0000256" key="2">
    <source>
        <dbReference type="ARBA" id="ARBA00022448"/>
    </source>
</evidence>
<feature type="compositionally biased region" description="Low complexity" evidence="10">
    <location>
        <begin position="53"/>
        <end position="64"/>
    </location>
</feature>
<dbReference type="PANTHER" id="PTHR42982">
    <property type="entry name" value="SEC-INDEPENDENT PROTEIN TRANSLOCASE PROTEIN TATA"/>
    <property type="match status" value="1"/>
</dbReference>
<keyword evidence="5 9" id="KW-0653">Protein transport</keyword>
<evidence type="ECO:0000256" key="10">
    <source>
        <dbReference type="SAM" id="MobiDB-lite"/>
    </source>
</evidence>
<evidence type="ECO:0000256" key="1">
    <source>
        <dbReference type="ARBA" id="ARBA00004162"/>
    </source>
</evidence>
<dbReference type="EMBL" id="FQVN01000002">
    <property type="protein sequence ID" value="SHF05648.1"/>
    <property type="molecule type" value="Genomic_DNA"/>
</dbReference>
<comment type="subunit">
    <text evidence="9">The Tat system comprises two distinct complexes: a TatABC complex, containing multiple copies of TatA, TatB and TatC subunits, and a separate TatA complex, containing only TatA subunits. Substrates initially bind to the TatABC complex, which probably triggers association of the separate TatA complex to form the active translocon.</text>
</comment>
<dbReference type="NCBIfam" id="NF001854">
    <property type="entry name" value="PRK00575.1"/>
    <property type="match status" value="1"/>
</dbReference>
<keyword evidence="12" id="KW-1185">Reference proteome</keyword>
<comment type="function">
    <text evidence="9">Part of the twin-arginine translocation (Tat) system that transports large folded proteins containing a characteristic twin-arginine motif in their signal peptide across membranes. TatA could form the protein-conducting channel of the Tat system.</text>
</comment>
<keyword evidence="6 9" id="KW-1133">Transmembrane helix</keyword>
<keyword evidence="8 9" id="KW-0472">Membrane</keyword>
<comment type="similarity">
    <text evidence="9">Belongs to the TatA/E family.</text>
</comment>
<dbReference type="GO" id="GO:0008320">
    <property type="term" value="F:protein transmembrane transporter activity"/>
    <property type="evidence" value="ECO:0007669"/>
    <property type="project" value="UniProtKB-UniRule"/>
</dbReference>
<dbReference type="Pfam" id="PF02416">
    <property type="entry name" value="TatA_B_E"/>
    <property type="match status" value="1"/>
</dbReference>
<evidence type="ECO:0000256" key="7">
    <source>
        <dbReference type="ARBA" id="ARBA00023010"/>
    </source>
</evidence>
<proteinExistence type="inferred from homology"/>
<dbReference type="RefSeq" id="WP_073480628.1">
    <property type="nucleotide sequence ID" value="NZ_FQVN01000002.1"/>
</dbReference>
<keyword evidence="7 9" id="KW-0811">Translocation</keyword>
<dbReference type="AlphaFoldDB" id="A0A1M4YJ34"/>
<dbReference type="InterPro" id="IPR003369">
    <property type="entry name" value="TatA/B/E"/>
</dbReference>
<dbReference type="InterPro" id="IPR006312">
    <property type="entry name" value="TatA/E"/>
</dbReference>